<comment type="caution">
    <text evidence="6">The sequence shown here is derived from an EMBL/GenBank/DDBJ whole genome shotgun (WGS) entry which is preliminary data.</text>
</comment>
<reference evidence="6 7" key="1">
    <citation type="submission" date="2024-06" db="EMBL/GenBank/DDBJ databases">
        <authorList>
            <person name="Bataeva Y.V."/>
            <person name="Grigorian L.N."/>
            <person name="Solomentsev V.I."/>
        </authorList>
    </citation>
    <scope>NUCLEOTIDE SEQUENCE [LARGE SCALE GENOMIC DNA]</scope>
    <source>
        <strain evidence="7">SCPM-O-B-12605 (RCAM04882)</strain>
    </source>
</reference>
<keyword evidence="7" id="KW-1185">Reference proteome</keyword>
<dbReference type="InterPro" id="IPR001845">
    <property type="entry name" value="HTH_ArsR_DNA-bd_dom"/>
</dbReference>
<gene>
    <name evidence="6" type="ORF">ABUK86_29960</name>
</gene>
<organism evidence="6 7">
    <name type="scientific">Nocardiopsis tropica</name>
    <dbReference type="NCBI Taxonomy" id="109330"/>
    <lineage>
        <taxon>Bacteria</taxon>
        <taxon>Bacillati</taxon>
        <taxon>Actinomycetota</taxon>
        <taxon>Actinomycetes</taxon>
        <taxon>Streptosporangiales</taxon>
        <taxon>Nocardiopsidaceae</taxon>
        <taxon>Nocardiopsis</taxon>
    </lineage>
</organism>
<dbReference type="InterPro" id="IPR036388">
    <property type="entry name" value="WH-like_DNA-bd_sf"/>
</dbReference>
<evidence type="ECO:0000313" key="6">
    <source>
        <dbReference type="EMBL" id="MES0838032.1"/>
    </source>
</evidence>
<accession>A0ABV2A3W1</accession>
<dbReference type="PANTHER" id="PTHR33154">
    <property type="entry name" value="TRANSCRIPTIONAL REGULATOR, ARSR FAMILY"/>
    <property type="match status" value="1"/>
</dbReference>
<dbReference type="Proteomes" id="UP001432401">
    <property type="component" value="Unassembled WGS sequence"/>
</dbReference>
<name>A0ABV2A3W1_9ACTN</name>
<dbReference type="RefSeq" id="WP_352986873.1">
    <property type="nucleotide sequence ID" value="NZ_JBEQNA010000017.1"/>
</dbReference>
<evidence type="ECO:0000256" key="3">
    <source>
        <dbReference type="ARBA" id="ARBA00023163"/>
    </source>
</evidence>
<dbReference type="InterPro" id="IPR051081">
    <property type="entry name" value="HTH_MetalResp_TranReg"/>
</dbReference>
<dbReference type="Pfam" id="PF01022">
    <property type="entry name" value="HTH_5"/>
    <property type="match status" value="1"/>
</dbReference>
<dbReference type="PROSITE" id="PS50987">
    <property type="entry name" value="HTH_ARSR_2"/>
    <property type="match status" value="1"/>
</dbReference>
<feature type="region of interest" description="Disordered" evidence="4">
    <location>
        <begin position="100"/>
        <end position="119"/>
    </location>
</feature>
<dbReference type="NCBIfam" id="NF033788">
    <property type="entry name" value="HTH_metalloreg"/>
    <property type="match status" value="1"/>
</dbReference>
<proteinExistence type="predicted"/>
<keyword evidence="3" id="KW-0804">Transcription</keyword>
<dbReference type="PANTHER" id="PTHR33154:SF33">
    <property type="entry name" value="TRANSCRIPTIONAL REPRESSOR SDPR"/>
    <property type="match status" value="1"/>
</dbReference>
<evidence type="ECO:0000256" key="4">
    <source>
        <dbReference type="SAM" id="MobiDB-lite"/>
    </source>
</evidence>
<dbReference type="InterPro" id="IPR036390">
    <property type="entry name" value="WH_DNA-bd_sf"/>
</dbReference>
<dbReference type="InterPro" id="IPR011991">
    <property type="entry name" value="ArsR-like_HTH"/>
</dbReference>
<evidence type="ECO:0000256" key="2">
    <source>
        <dbReference type="ARBA" id="ARBA00023125"/>
    </source>
</evidence>
<keyword evidence="1" id="KW-0805">Transcription regulation</keyword>
<keyword evidence="2" id="KW-0238">DNA-binding</keyword>
<sequence>MHAFDVLGDPVRRRLLELLNDGERSSGELTGIVRDEFGISQPAVSQHLRVLRENGFATVRKDGSRRLYTVDTGPLRDADAWLRRFAARWEPHLAALDTELARGRRERRSGDRASPGREP</sequence>
<dbReference type="SMART" id="SM00418">
    <property type="entry name" value="HTH_ARSR"/>
    <property type="match status" value="1"/>
</dbReference>
<dbReference type="Gene3D" id="1.10.10.10">
    <property type="entry name" value="Winged helix-like DNA-binding domain superfamily/Winged helix DNA-binding domain"/>
    <property type="match status" value="1"/>
</dbReference>
<feature type="domain" description="HTH arsR-type" evidence="5">
    <location>
        <begin position="1"/>
        <end position="108"/>
    </location>
</feature>
<evidence type="ECO:0000313" key="7">
    <source>
        <dbReference type="Proteomes" id="UP001432401"/>
    </source>
</evidence>
<protein>
    <submittedName>
        <fullName evidence="6">Metalloregulator ArsR/SmtB family transcription factor</fullName>
    </submittedName>
</protein>
<dbReference type="CDD" id="cd00090">
    <property type="entry name" value="HTH_ARSR"/>
    <property type="match status" value="1"/>
</dbReference>
<dbReference type="EMBL" id="JBEQNB010000023">
    <property type="protein sequence ID" value="MES0838032.1"/>
    <property type="molecule type" value="Genomic_DNA"/>
</dbReference>
<dbReference type="SUPFAM" id="SSF46785">
    <property type="entry name" value="Winged helix' DNA-binding domain"/>
    <property type="match status" value="1"/>
</dbReference>
<evidence type="ECO:0000259" key="5">
    <source>
        <dbReference type="PROSITE" id="PS50987"/>
    </source>
</evidence>
<evidence type="ECO:0000256" key="1">
    <source>
        <dbReference type="ARBA" id="ARBA00023015"/>
    </source>
</evidence>
<dbReference type="PRINTS" id="PR00778">
    <property type="entry name" value="HTHARSR"/>
</dbReference>